<evidence type="ECO:0000313" key="1">
    <source>
        <dbReference type="EMBL" id="QIX22762.1"/>
    </source>
</evidence>
<proteinExistence type="predicted"/>
<gene>
    <name evidence="1" type="ORF">FOB41_17225</name>
</gene>
<dbReference type="AlphaFoldDB" id="A0A6H0ZPJ0"/>
<dbReference type="InterPro" id="IPR035093">
    <property type="entry name" value="RelE/ParE_toxin_dom_sf"/>
</dbReference>
<evidence type="ECO:0000313" key="2">
    <source>
        <dbReference type="Proteomes" id="UP000500870"/>
    </source>
</evidence>
<dbReference type="EMBL" id="CP050898">
    <property type="protein sequence ID" value="QIX22762.1"/>
    <property type="molecule type" value="Genomic_DNA"/>
</dbReference>
<organism evidence="1 2">
    <name type="scientific">Agrobacterium pusense</name>
    <dbReference type="NCBI Taxonomy" id="648995"/>
    <lineage>
        <taxon>Bacteria</taxon>
        <taxon>Pseudomonadati</taxon>
        <taxon>Pseudomonadota</taxon>
        <taxon>Alphaproteobacteria</taxon>
        <taxon>Hyphomicrobiales</taxon>
        <taxon>Rhizobiaceae</taxon>
        <taxon>Rhizobium/Agrobacterium group</taxon>
        <taxon>Agrobacterium</taxon>
    </lineage>
</organism>
<accession>A0A6H0ZPJ0</accession>
<dbReference type="Proteomes" id="UP000500870">
    <property type="component" value="Chromosome 1"/>
</dbReference>
<sequence length="69" mass="7719">MQTLGKAPFRGTLMPELLPGLRRVAKNQAIFHFDVDDGEKTLRVLAIFFGGQDHQRHMLKRLVSGLTSG</sequence>
<name>A0A6H0ZPJ0_9HYPH</name>
<dbReference type="Gene3D" id="3.30.2310.20">
    <property type="entry name" value="RelE-like"/>
    <property type="match status" value="1"/>
</dbReference>
<reference evidence="1 2" key="1">
    <citation type="submission" date="2020-04" db="EMBL/GenBank/DDBJ databases">
        <title>FDA dAtabase for Regulatory Grade micrObial Sequences (FDA-ARGOS): Supporting development and validation of Infectious Disease Dx tests.</title>
        <authorList>
            <person name="Sciortino C."/>
            <person name="Tallon L."/>
            <person name="Sadzewicz L."/>
            <person name="Vavikolanu K."/>
            <person name="Mehta A."/>
            <person name="Aluvathingal J."/>
            <person name="Nadendla S."/>
            <person name="Nandy P."/>
            <person name="Geyer C."/>
            <person name="Yan Y."/>
            <person name="Sichtig H."/>
        </authorList>
    </citation>
    <scope>NUCLEOTIDE SEQUENCE [LARGE SCALE GENOMIC DNA]</scope>
    <source>
        <strain evidence="1 2">FDAARGOS_633</strain>
    </source>
</reference>
<protein>
    <submittedName>
        <fullName evidence="1">Type II toxin-antitoxin system RelE/ParE family toxin</fullName>
    </submittedName>
</protein>